<feature type="domain" description="DNA mismatch repair protein MutS-like N-terminal" evidence="7">
    <location>
        <begin position="244"/>
        <end position="359"/>
    </location>
</feature>
<reference evidence="9" key="1">
    <citation type="submission" date="2015-12" db="EMBL/GenBank/DDBJ databases">
        <title>De novo transcriptome assembly of four potential Pierce s Disease insect vectors from Arizona vineyards.</title>
        <authorList>
            <person name="Tassone E.E."/>
        </authorList>
    </citation>
    <scope>NUCLEOTIDE SEQUENCE</scope>
</reference>
<evidence type="ECO:0000256" key="6">
    <source>
        <dbReference type="SAM" id="MobiDB-lite"/>
    </source>
</evidence>
<keyword evidence="4" id="KW-0067">ATP-binding</keyword>
<dbReference type="Pfam" id="PF01624">
    <property type="entry name" value="MutS_I"/>
    <property type="match status" value="1"/>
</dbReference>
<dbReference type="AlphaFoldDB" id="A0A1B6DKB1"/>
<sequence>MSKNNLFNYFIRSPTPAKVLQSSPKNNVNSISSPVNKKQSKENTTPSRKLNGTNEKLSKENAASNVKKYKSDSEEDEKSPKSKRKRIIQMVDSEDSSDEYEPDATLESSEEDNSSEVSEHSESESSLNDDDTEKTPKGKKRKAPSKKLMPSKKRAVSTSVKKVTPAKVTPAKAKLQAYQSPSTPMTPSQSSLKPTSEDGQNWPHLKYSFLQPERIKDAKHRRPTDPDYNPCTLYIPDDFKSNQTPAMRQWWEMKSKYYDCVLFFKVGKFYELYHMDAVAGANELGLSYMRGEFAHSGFPEIAYGRFSATLVDKGYKVARVEQTETPEMMGERCKTMNKVTKFDKVVKREICQLTTKGTRVFTVQDGEMKEAECKYLLAIAEKECDNNQSIYGVCFVDTSIGVFHLGQFSDDKHSSRLKTLLAHYPPTQCLFERGHISQRTQLVKNTSLSTALKEKLAPETEFWSSNKA</sequence>
<feature type="compositionally biased region" description="Acidic residues" evidence="6">
    <location>
        <begin position="92"/>
        <end position="114"/>
    </location>
</feature>
<protein>
    <recommendedName>
        <fullName evidence="10">DNA mismatch repair protein MutS-like N-terminal domain-containing protein</fullName>
    </recommendedName>
</protein>
<dbReference type="InterPro" id="IPR045076">
    <property type="entry name" value="MutS"/>
</dbReference>
<evidence type="ECO:0000259" key="8">
    <source>
        <dbReference type="Pfam" id="PF05188"/>
    </source>
</evidence>
<dbReference type="SUPFAM" id="SSF53150">
    <property type="entry name" value="DNA repair protein MutS, domain II"/>
    <property type="match status" value="1"/>
</dbReference>
<dbReference type="FunFam" id="3.40.1170.10:FF:000002">
    <property type="entry name" value="DNA mismatch repair protein"/>
    <property type="match status" value="1"/>
</dbReference>
<dbReference type="Pfam" id="PF05188">
    <property type="entry name" value="MutS_II"/>
    <property type="match status" value="1"/>
</dbReference>
<dbReference type="PANTHER" id="PTHR11361">
    <property type="entry name" value="DNA MISMATCH REPAIR PROTEIN MUTS FAMILY MEMBER"/>
    <property type="match status" value="1"/>
</dbReference>
<dbReference type="GO" id="GO:0006298">
    <property type="term" value="P:mismatch repair"/>
    <property type="evidence" value="ECO:0007669"/>
    <property type="project" value="InterPro"/>
</dbReference>
<dbReference type="InterPro" id="IPR036678">
    <property type="entry name" value="MutS_con_dom_sf"/>
</dbReference>
<evidence type="ECO:0000256" key="3">
    <source>
        <dbReference type="ARBA" id="ARBA00022763"/>
    </source>
</evidence>
<feature type="non-terminal residue" evidence="9">
    <location>
        <position position="468"/>
    </location>
</feature>
<dbReference type="PANTHER" id="PTHR11361:SF148">
    <property type="entry name" value="DNA MISMATCH REPAIR PROTEIN MSH6"/>
    <property type="match status" value="1"/>
</dbReference>
<proteinExistence type="inferred from homology"/>
<feature type="compositionally biased region" description="Low complexity" evidence="6">
    <location>
        <begin position="179"/>
        <end position="191"/>
    </location>
</feature>
<dbReference type="GO" id="GO:0030983">
    <property type="term" value="F:mismatched DNA binding"/>
    <property type="evidence" value="ECO:0007669"/>
    <property type="project" value="InterPro"/>
</dbReference>
<evidence type="ECO:0000259" key="7">
    <source>
        <dbReference type="Pfam" id="PF01624"/>
    </source>
</evidence>
<evidence type="ECO:0008006" key="10">
    <source>
        <dbReference type="Google" id="ProtNLM"/>
    </source>
</evidence>
<evidence type="ECO:0000256" key="2">
    <source>
        <dbReference type="ARBA" id="ARBA00022741"/>
    </source>
</evidence>
<dbReference type="GO" id="GO:0032301">
    <property type="term" value="C:MutSalpha complex"/>
    <property type="evidence" value="ECO:0007669"/>
    <property type="project" value="TreeGrafter"/>
</dbReference>
<dbReference type="GO" id="GO:0140664">
    <property type="term" value="F:ATP-dependent DNA damage sensor activity"/>
    <property type="evidence" value="ECO:0007669"/>
    <property type="project" value="InterPro"/>
</dbReference>
<feature type="compositionally biased region" description="Polar residues" evidence="6">
    <location>
        <begin position="20"/>
        <end position="55"/>
    </location>
</feature>
<dbReference type="InterPro" id="IPR007695">
    <property type="entry name" value="DNA_mismatch_repair_MutS-lik_N"/>
</dbReference>
<evidence type="ECO:0000256" key="4">
    <source>
        <dbReference type="ARBA" id="ARBA00022840"/>
    </source>
</evidence>
<evidence type="ECO:0000256" key="1">
    <source>
        <dbReference type="ARBA" id="ARBA00006271"/>
    </source>
</evidence>
<comment type="similarity">
    <text evidence="1">Belongs to the DNA mismatch repair MutS family.</text>
</comment>
<dbReference type="Gene3D" id="3.30.420.110">
    <property type="entry name" value="MutS, connector domain"/>
    <property type="match status" value="1"/>
</dbReference>
<dbReference type="GO" id="GO:0005524">
    <property type="term" value="F:ATP binding"/>
    <property type="evidence" value="ECO:0007669"/>
    <property type="project" value="UniProtKB-KW"/>
</dbReference>
<keyword evidence="2" id="KW-0547">Nucleotide-binding</keyword>
<feature type="compositionally biased region" description="Basic residues" evidence="6">
    <location>
        <begin position="137"/>
        <end position="155"/>
    </location>
</feature>
<accession>A0A1B6DKB1</accession>
<organism evidence="9">
    <name type="scientific">Clastoptera arizonana</name>
    <name type="common">Arizona spittle bug</name>
    <dbReference type="NCBI Taxonomy" id="38151"/>
    <lineage>
        <taxon>Eukaryota</taxon>
        <taxon>Metazoa</taxon>
        <taxon>Ecdysozoa</taxon>
        <taxon>Arthropoda</taxon>
        <taxon>Hexapoda</taxon>
        <taxon>Insecta</taxon>
        <taxon>Pterygota</taxon>
        <taxon>Neoptera</taxon>
        <taxon>Paraneoptera</taxon>
        <taxon>Hemiptera</taxon>
        <taxon>Auchenorrhyncha</taxon>
        <taxon>Cercopoidea</taxon>
        <taxon>Clastopteridae</taxon>
        <taxon>Clastoptera</taxon>
    </lineage>
</organism>
<name>A0A1B6DKB1_9HEMI</name>
<keyword evidence="3" id="KW-0227">DNA damage</keyword>
<feature type="domain" description="DNA mismatch repair protein MutS connector" evidence="8">
    <location>
        <begin position="375"/>
        <end position="462"/>
    </location>
</feature>
<keyword evidence="5" id="KW-0238">DNA-binding</keyword>
<dbReference type="SUPFAM" id="SSF55271">
    <property type="entry name" value="DNA repair protein MutS, domain I"/>
    <property type="match status" value="1"/>
</dbReference>
<dbReference type="EMBL" id="GEDC01011203">
    <property type="protein sequence ID" value="JAS26095.1"/>
    <property type="molecule type" value="Transcribed_RNA"/>
</dbReference>
<evidence type="ECO:0000313" key="9">
    <source>
        <dbReference type="EMBL" id="JAS26095.1"/>
    </source>
</evidence>
<dbReference type="InterPro" id="IPR016151">
    <property type="entry name" value="DNA_mismatch_repair_MutS_N"/>
</dbReference>
<evidence type="ECO:0000256" key="5">
    <source>
        <dbReference type="ARBA" id="ARBA00023125"/>
    </source>
</evidence>
<dbReference type="InterPro" id="IPR007860">
    <property type="entry name" value="DNA_mmatch_repair_MutS_con_dom"/>
</dbReference>
<gene>
    <name evidence="9" type="ORF">g.10783</name>
</gene>
<dbReference type="Gene3D" id="3.40.1170.10">
    <property type="entry name" value="DNA repair protein MutS, domain I"/>
    <property type="match status" value="1"/>
</dbReference>
<feature type="region of interest" description="Disordered" evidence="6">
    <location>
        <begin position="15"/>
        <end position="198"/>
    </location>
</feature>